<accession>A0A7W7N7X8</accession>
<dbReference type="EMBL" id="JACHLD010000002">
    <property type="protein sequence ID" value="MBB4801782.1"/>
    <property type="molecule type" value="Genomic_DNA"/>
</dbReference>
<name>A0A7W7N7X8_9FLAO</name>
<dbReference type="RefSeq" id="WP_179005270.1">
    <property type="nucleotide sequence ID" value="NZ_JACHLD010000002.1"/>
</dbReference>
<evidence type="ECO:0000313" key="3">
    <source>
        <dbReference type="Proteomes" id="UP000561681"/>
    </source>
</evidence>
<sequence length="46" mass="5197">MKLFKSNKKHIIDRAQQSQKRKGAIINAMVISIVFFIAVLLVSVIV</sequence>
<evidence type="ECO:0000313" key="2">
    <source>
        <dbReference type="EMBL" id="MBB4801782.1"/>
    </source>
</evidence>
<dbReference type="AlphaFoldDB" id="A0A7W7N7X8"/>
<organism evidence="2 3">
    <name type="scientific">Flavobacterium nitrogenifigens</name>
    <dbReference type="NCBI Taxonomy" id="1617283"/>
    <lineage>
        <taxon>Bacteria</taxon>
        <taxon>Pseudomonadati</taxon>
        <taxon>Bacteroidota</taxon>
        <taxon>Flavobacteriia</taxon>
        <taxon>Flavobacteriales</taxon>
        <taxon>Flavobacteriaceae</taxon>
        <taxon>Flavobacterium</taxon>
    </lineage>
</organism>
<keyword evidence="3" id="KW-1185">Reference proteome</keyword>
<protein>
    <submittedName>
        <fullName evidence="2">Uncharacterized protein</fullName>
    </submittedName>
</protein>
<keyword evidence="1" id="KW-1133">Transmembrane helix</keyword>
<gene>
    <name evidence="2" type="ORF">HNP37_001843</name>
</gene>
<evidence type="ECO:0000256" key="1">
    <source>
        <dbReference type="SAM" id="Phobius"/>
    </source>
</evidence>
<dbReference type="Proteomes" id="UP000561681">
    <property type="component" value="Unassembled WGS sequence"/>
</dbReference>
<reference evidence="2 3" key="1">
    <citation type="submission" date="2020-08" db="EMBL/GenBank/DDBJ databases">
        <title>Functional genomics of gut bacteria from endangered species of beetles.</title>
        <authorList>
            <person name="Carlos-Shanley C."/>
        </authorList>
    </citation>
    <scope>NUCLEOTIDE SEQUENCE [LARGE SCALE GENOMIC DNA]</scope>
    <source>
        <strain evidence="2 3">S00142</strain>
    </source>
</reference>
<comment type="caution">
    <text evidence="2">The sequence shown here is derived from an EMBL/GenBank/DDBJ whole genome shotgun (WGS) entry which is preliminary data.</text>
</comment>
<proteinExistence type="predicted"/>
<feature type="transmembrane region" description="Helical" evidence="1">
    <location>
        <begin position="24"/>
        <end position="45"/>
    </location>
</feature>
<keyword evidence="1" id="KW-0472">Membrane</keyword>
<keyword evidence="1" id="KW-0812">Transmembrane</keyword>